<gene>
    <name evidence="3" type="ORF">PROQFM164_S01g001360</name>
</gene>
<evidence type="ECO:0000313" key="4">
    <source>
        <dbReference type="Proteomes" id="UP000030686"/>
    </source>
</evidence>
<dbReference type="InterPro" id="IPR052337">
    <property type="entry name" value="SAT4-like"/>
</dbReference>
<evidence type="ECO:0000256" key="1">
    <source>
        <dbReference type="SAM" id="MobiDB-lite"/>
    </source>
</evidence>
<dbReference type="STRING" id="1365484.W6Q009"/>
<feature type="region of interest" description="Disordered" evidence="1">
    <location>
        <begin position="53"/>
        <end position="98"/>
    </location>
</feature>
<dbReference type="OrthoDB" id="5393606at2759"/>
<dbReference type="PANTHER" id="PTHR33048:SF47">
    <property type="entry name" value="INTEGRAL MEMBRANE PROTEIN-RELATED"/>
    <property type="match status" value="1"/>
</dbReference>
<keyword evidence="2" id="KW-0472">Membrane</keyword>
<keyword evidence="4" id="KW-1185">Reference proteome</keyword>
<protein>
    <submittedName>
        <fullName evidence="3">Genomic scaffold, ProqFM164S01</fullName>
    </submittedName>
</protein>
<feature type="compositionally biased region" description="Polar residues" evidence="1">
    <location>
        <begin position="88"/>
        <end position="98"/>
    </location>
</feature>
<dbReference type="EMBL" id="HG792015">
    <property type="protein sequence ID" value="CDM27549.1"/>
    <property type="molecule type" value="Genomic_DNA"/>
</dbReference>
<dbReference type="PANTHER" id="PTHR33048">
    <property type="entry name" value="PTH11-LIKE INTEGRAL MEMBRANE PROTEIN (AFU_ORTHOLOGUE AFUA_5G11245)"/>
    <property type="match status" value="1"/>
</dbReference>
<sequence>MQDPHAQPQLISIGTSVKLGIWTILESGVIIIAACLPSIWPLLSRILGRKLVGSSASKEPRSRYSSTPRHTKEPGFSQLGDSTKGAKSPSSLELSQTADSDRYTDEICLVQVSRCRET</sequence>
<dbReference type="Proteomes" id="UP000030686">
    <property type="component" value="Unassembled WGS sequence"/>
</dbReference>
<accession>W6Q009</accession>
<evidence type="ECO:0000313" key="3">
    <source>
        <dbReference type="EMBL" id="CDM27549.1"/>
    </source>
</evidence>
<feature type="transmembrane region" description="Helical" evidence="2">
    <location>
        <begin position="20"/>
        <end position="43"/>
    </location>
</feature>
<dbReference type="AlphaFoldDB" id="W6Q009"/>
<keyword evidence="2" id="KW-1133">Transmembrane helix</keyword>
<keyword evidence="2" id="KW-0812">Transmembrane</keyword>
<organism evidence="3 4">
    <name type="scientific">Penicillium roqueforti (strain FM164)</name>
    <dbReference type="NCBI Taxonomy" id="1365484"/>
    <lineage>
        <taxon>Eukaryota</taxon>
        <taxon>Fungi</taxon>
        <taxon>Dikarya</taxon>
        <taxon>Ascomycota</taxon>
        <taxon>Pezizomycotina</taxon>
        <taxon>Eurotiomycetes</taxon>
        <taxon>Eurotiomycetidae</taxon>
        <taxon>Eurotiales</taxon>
        <taxon>Aspergillaceae</taxon>
        <taxon>Penicillium</taxon>
    </lineage>
</organism>
<reference evidence="3" key="1">
    <citation type="journal article" date="2014" name="Nat. Commun.">
        <title>Multiple recent horizontal transfers of a large genomic region in cheese making fungi.</title>
        <authorList>
            <person name="Cheeseman K."/>
            <person name="Ropars J."/>
            <person name="Renault P."/>
            <person name="Dupont J."/>
            <person name="Gouzy J."/>
            <person name="Branca A."/>
            <person name="Abraham A.L."/>
            <person name="Ceppi M."/>
            <person name="Conseiller E."/>
            <person name="Debuchy R."/>
            <person name="Malagnac F."/>
            <person name="Goarin A."/>
            <person name="Silar P."/>
            <person name="Lacoste S."/>
            <person name="Sallet E."/>
            <person name="Bensimon A."/>
            <person name="Giraud T."/>
            <person name="Brygoo Y."/>
        </authorList>
    </citation>
    <scope>NUCLEOTIDE SEQUENCE [LARGE SCALE GENOMIC DNA]</scope>
    <source>
        <strain evidence="3">FM164</strain>
    </source>
</reference>
<evidence type="ECO:0000256" key="2">
    <source>
        <dbReference type="SAM" id="Phobius"/>
    </source>
</evidence>
<name>W6Q009_PENRF</name>
<proteinExistence type="predicted"/>